<keyword evidence="3" id="KW-0418">Kinase</keyword>
<dbReference type="Pfam" id="PF00069">
    <property type="entry name" value="Pkinase"/>
    <property type="match status" value="1"/>
</dbReference>
<dbReference type="InterPro" id="IPR000719">
    <property type="entry name" value="Prot_kinase_dom"/>
</dbReference>
<feature type="non-terminal residue" evidence="6">
    <location>
        <position position="188"/>
    </location>
</feature>
<dbReference type="PROSITE" id="PS50011">
    <property type="entry name" value="PROTEIN_KINASE_DOM"/>
    <property type="match status" value="1"/>
</dbReference>
<dbReference type="PROSITE" id="PS00108">
    <property type="entry name" value="PROTEIN_KINASE_ST"/>
    <property type="match status" value="1"/>
</dbReference>
<dbReference type="InterPro" id="IPR011009">
    <property type="entry name" value="Kinase-like_dom_sf"/>
</dbReference>
<dbReference type="SUPFAM" id="SSF56112">
    <property type="entry name" value="Protein kinase-like (PK-like)"/>
    <property type="match status" value="1"/>
</dbReference>
<feature type="domain" description="Protein kinase" evidence="5">
    <location>
        <begin position="11"/>
        <end position="188"/>
    </location>
</feature>
<dbReference type="EMBL" id="BARW01028337">
    <property type="protein sequence ID" value="GAJ11825.1"/>
    <property type="molecule type" value="Genomic_DNA"/>
</dbReference>
<dbReference type="PANTHER" id="PTHR43289">
    <property type="entry name" value="MITOGEN-ACTIVATED PROTEIN KINASE KINASE KINASE 20-RELATED"/>
    <property type="match status" value="1"/>
</dbReference>
<sequence>MPRQTAKIGKYTVVGKIAKGGMGTLYLAKHPTLKRLVILKQLTLRGGGGFIERFKREASLMIDFRDEHIVPVYDHFRAGSSYYIVMEYVDGISLDKLIREKGQLSNEAALLIFYDICRGLKYAHDKDVIHRDIKPANILISKEGEVKLVDFGIATSKEAYDDGLTKAGMTLGTPSYMSPEQITDTRKV</sequence>
<dbReference type="GO" id="GO:0004674">
    <property type="term" value="F:protein serine/threonine kinase activity"/>
    <property type="evidence" value="ECO:0007669"/>
    <property type="project" value="TreeGrafter"/>
</dbReference>
<evidence type="ECO:0000256" key="2">
    <source>
        <dbReference type="ARBA" id="ARBA00022741"/>
    </source>
</evidence>
<evidence type="ECO:0000313" key="6">
    <source>
        <dbReference type="EMBL" id="GAJ11825.1"/>
    </source>
</evidence>
<comment type="caution">
    <text evidence="6">The sequence shown here is derived from an EMBL/GenBank/DDBJ whole genome shotgun (WGS) entry which is preliminary data.</text>
</comment>
<dbReference type="PANTHER" id="PTHR43289:SF6">
    <property type="entry name" value="SERINE_THREONINE-PROTEIN KINASE NEKL-3"/>
    <property type="match status" value="1"/>
</dbReference>
<dbReference type="InterPro" id="IPR008271">
    <property type="entry name" value="Ser/Thr_kinase_AS"/>
</dbReference>
<proteinExistence type="predicted"/>
<organism evidence="6">
    <name type="scientific">marine sediment metagenome</name>
    <dbReference type="NCBI Taxonomy" id="412755"/>
    <lineage>
        <taxon>unclassified sequences</taxon>
        <taxon>metagenomes</taxon>
        <taxon>ecological metagenomes</taxon>
    </lineage>
</organism>
<dbReference type="CDD" id="cd14014">
    <property type="entry name" value="STKc_PknB_like"/>
    <property type="match status" value="1"/>
</dbReference>
<gene>
    <name evidence="6" type="ORF">S12H4_45773</name>
</gene>
<dbReference type="Gene3D" id="1.10.510.10">
    <property type="entry name" value="Transferase(Phosphotransferase) domain 1"/>
    <property type="match status" value="1"/>
</dbReference>
<name>X1VR13_9ZZZZ</name>
<dbReference type="SMART" id="SM00220">
    <property type="entry name" value="S_TKc"/>
    <property type="match status" value="1"/>
</dbReference>
<protein>
    <recommendedName>
        <fullName evidence="5">Protein kinase domain-containing protein</fullName>
    </recommendedName>
</protein>
<evidence type="ECO:0000259" key="5">
    <source>
        <dbReference type="PROSITE" id="PS50011"/>
    </source>
</evidence>
<evidence type="ECO:0000256" key="1">
    <source>
        <dbReference type="ARBA" id="ARBA00022679"/>
    </source>
</evidence>
<keyword evidence="2" id="KW-0547">Nucleotide-binding</keyword>
<keyword evidence="1" id="KW-0808">Transferase</keyword>
<keyword evidence="4" id="KW-0067">ATP-binding</keyword>
<accession>X1VR13</accession>
<dbReference type="AlphaFoldDB" id="X1VR13"/>
<reference evidence="6" key="1">
    <citation type="journal article" date="2014" name="Front. Microbiol.">
        <title>High frequency of phylogenetically diverse reductive dehalogenase-homologous genes in deep subseafloor sedimentary metagenomes.</title>
        <authorList>
            <person name="Kawai M."/>
            <person name="Futagami T."/>
            <person name="Toyoda A."/>
            <person name="Takaki Y."/>
            <person name="Nishi S."/>
            <person name="Hori S."/>
            <person name="Arai W."/>
            <person name="Tsubouchi T."/>
            <person name="Morono Y."/>
            <person name="Uchiyama I."/>
            <person name="Ito T."/>
            <person name="Fujiyama A."/>
            <person name="Inagaki F."/>
            <person name="Takami H."/>
        </authorList>
    </citation>
    <scope>NUCLEOTIDE SEQUENCE</scope>
    <source>
        <strain evidence="6">Expedition CK06-06</strain>
    </source>
</reference>
<evidence type="ECO:0000256" key="4">
    <source>
        <dbReference type="ARBA" id="ARBA00022840"/>
    </source>
</evidence>
<evidence type="ECO:0000256" key="3">
    <source>
        <dbReference type="ARBA" id="ARBA00022777"/>
    </source>
</evidence>
<dbReference type="GO" id="GO:0005524">
    <property type="term" value="F:ATP binding"/>
    <property type="evidence" value="ECO:0007669"/>
    <property type="project" value="UniProtKB-KW"/>
</dbReference>